<comment type="caution">
    <text evidence="1">The sequence shown here is derived from an EMBL/GenBank/DDBJ whole genome shotgun (WGS) entry which is preliminary data.</text>
</comment>
<organism evidence="1 2">
    <name type="scientific">Eretmocerus hayati</name>
    <dbReference type="NCBI Taxonomy" id="131215"/>
    <lineage>
        <taxon>Eukaryota</taxon>
        <taxon>Metazoa</taxon>
        <taxon>Ecdysozoa</taxon>
        <taxon>Arthropoda</taxon>
        <taxon>Hexapoda</taxon>
        <taxon>Insecta</taxon>
        <taxon>Pterygota</taxon>
        <taxon>Neoptera</taxon>
        <taxon>Endopterygota</taxon>
        <taxon>Hymenoptera</taxon>
        <taxon>Apocrita</taxon>
        <taxon>Proctotrupomorpha</taxon>
        <taxon>Chalcidoidea</taxon>
        <taxon>Aphelinidae</taxon>
        <taxon>Aphelininae</taxon>
        <taxon>Eretmocerus</taxon>
    </lineage>
</organism>
<protein>
    <submittedName>
        <fullName evidence="1">Uncharacterized protein</fullName>
    </submittedName>
</protein>
<proteinExistence type="predicted"/>
<evidence type="ECO:0000313" key="1">
    <source>
        <dbReference type="EMBL" id="KAJ8686724.1"/>
    </source>
</evidence>
<dbReference type="EMBL" id="CM056741">
    <property type="protein sequence ID" value="KAJ8686724.1"/>
    <property type="molecule type" value="Genomic_DNA"/>
</dbReference>
<name>A0ACC2PT07_9HYME</name>
<sequence length="170" mass="18747">MDIILGQGSKSTLEQGPISSNVAPNQDEAARLLANQDSTLRDTQILTMSPSHSLCSSNPGNSSNMIHSIRPDGEKIGCDEEHEDMMHAEGGSIKYEEDGDEDNEEDENEENEDGQSLTYKQSDDFNIQDPLMVELESAENQVTRQEIIVLDNETTVNGVTVNLQEILLHS</sequence>
<gene>
    <name evidence="1" type="ORF">QAD02_022518</name>
</gene>
<dbReference type="Proteomes" id="UP001239111">
    <property type="component" value="Chromosome 1"/>
</dbReference>
<reference evidence="1" key="1">
    <citation type="submission" date="2023-04" db="EMBL/GenBank/DDBJ databases">
        <title>A chromosome-level genome assembly of the parasitoid wasp Eretmocerus hayati.</title>
        <authorList>
            <person name="Zhong Y."/>
            <person name="Liu S."/>
            <person name="Liu Y."/>
        </authorList>
    </citation>
    <scope>NUCLEOTIDE SEQUENCE</scope>
    <source>
        <strain evidence="1">ZJU_SS_LIU_2023</strain>
    </source>
</reference>
<accession>A0ACC2PT07</accession>
<keyword evidence="2" id="KW-1185">Reference proteome</keyword>
<evidence type="ECO:0000313" key="2">
    <source>
        <dbReference type="Proteomes" id="UP001239111"/>
    </source>
</evidence>